<keyword evidence="9 11" id="KW-0378">Hydrolase</keyword>
<dbReference type="PANTHER" id="PTHR42945">
    <property type="entry name" value="HISTIDINE BIOSYNTHESIS BIFUNCTIONAL PROTEIN"/>
    <property type="match status" value="1"/>
</dbReference>
<keyword evidence="11" id="KW-0479">Metal-binding</keyword>
<feature type="binding site" evidence="11">
    <location>
        <position position="92"/>
    </location>
    <ligand>
        <name>Zn(2+)</name>
        <dbReference type="ChEBI" id="CHEBI:29105"/>
        <note>ligand shared between dimeric partners</note>
    </ligand>
</feature>
<evidence type="ECO:0000256" key="8">
    <source>
        <dbReference type="ARBA" id="ARBA00022605"/>
    </source>
</evidence>
<feature type="binding site" evidence="11">
    <location>
        <position position="91"/>
    </location>
    <ligand>
        <name>Mg(2+)</name>
        <dbReference type="ChEBI" id="CHEBI:18420"/>
    </ligand>
</feature>
<evidence type="ECO:0000256" key="4">
    <source>
        <dbReference type="ARBA" id="ARBA00005204"/>
    </source>
</evidence>
<dbReference type="PANTHER" id="PTHR42945:SF1">
    <property type="entry name" value="HISTIDINE BIOSYNTHESIS BIFUNCTIONAL PROTEIN HIS7"/>
    <property type="match status" value="1"/>
</dbReference>
<protein>
    <recommendedName>
        <fullName evidence="11">Phosphoribosyl-AMP cyclohydrolase</fullName>
        <shortName evidence="11">PRA-CH</shortName>
        <ecNumber evidence="11">3.5.4.19</ecNumber>
    </recommendedName>
</protein>
<dbReference type="NCBIfam" id="NF000768">
    <property type="entry name" value="PRK00051.1"/>
    <property type="match status" value="1"/>
</dbReference>
<feature type="binding site" evidence="11">
    <location>
        <position position="95"/>
    </location>
    <ligand>
        <name>Mg(2+)</name>
        <dbReference type="ChEBI" id="CHEBI:18420"/>
    </ligand>
</feature>
<dbReference type="Pfam" id="PF01502">
    <property type="entry name" value="PRA-CH"/>
    <property type="match status" value="1"/>
</dbReference>
<evidence type="ECO:0000256" key="2">
    <source>
        <dbReference type="ARBA" id="ARBA00001460"/>
    </source>
</evidence>
<comment type="caution">
    <text evidence="13">The sequence shown here is derived from an EMBL/GenBank/DDBJ whole genome shotgun (WGS) entry which is preliminary data.</text>
</comment>
<keyword evidence="8 11" id="KW-0028">Amino-acid biosynthesis</keyword>
<feature type="binding site" evidence="11">
    <location>
        <position position="93"/>
    </location>
    <ligand>
        <name>Mg(2+)</name>
        <dbReference type="ChEBI" id="CHEBI:18420"/>
    </ligand>
</feature>
<gene>
    <name evidence="11" type="primary">hisI</name>
    <name evidence="13" type="ORF">SAMN05660686_02990</name>
</gene>
<comment type="function">
    <text evidence="11">Catalyzes the hydrolysis of the adenine ring of phosphoribosyl-AMP.</text>
</comment>
<comment type="similarity">
    <text evidence="6">In the N-terminal section; belongs to the PRA-CH family.</text>
</comment>
<keyword evidence="14" id="KW-1185">Reference proteome</keyword>
<name>A0A8G2BKG5_9PROT</name>
<organism evidence="13 14">
    <name type="scientific">Thalassobaculum litoreum DSM 18839</name>
    <dbReference type="NCBI Taxonomy" id="1123362"/>
    <lineage>
        <taxon>Bacteria</taxon>
        <taxon>Pseudomonadati</taxon>
        <taxon>Pseudomonadota</taxon>
        <taxon>Alphaproteobacteria</taxon>
        <taxon>Rhodospirillales</taxon>
        <taxon>Thalassobaculaceae</taxon>
        <taxon>Thalassobaculum</taxon>
    </lineage>
</organism>
<dbReference type="GO" id="GO:0004635">
    <property type="term" value="F:phosphoribosyl-AMP cyclohydrolase activity"/>
    <property type="evidence" value="ECO:0007669"/>
    <property type="project" value="UniProtKB-UniRule"/>
</dbReference>
<comment type="catalytic activity">
    <reaction evidence="2">
        <text>1-(5-phospho-beta-D-ribosyl)-ATP + H2O = 1-(5-phospho-beta-D-ribosyl)-5'-AMP + diphosphate + H(+)</text>
        <dbReference type="Rhea" id="RHEA:22828"/>
        <dbReference type="ChEBI" id="CHEBI:15377"/>
        <dbReference type="ChEBI" id="CHEBI:15378"/>
        <dbReference type="ChEBI" id="CHEBI:33019"/>
        <dbReference type="ChEBI" id="CHEBI:59457"/>
        <dbReference type="ChEBI" id="CHEBI:73183"/>
        <dbReference type="EC" id="3.6.1.31"/>
    </reaction>
</comment>
<keyword evidence="7 11" id="KW-0963">Cytoplasm</keyword>
<comment type="cofactor">
    <cofactor evidence="11">
        <name>Mg(2+)</name>
        <dbReference type="ChEBI" id="CHEBI:18420"/>
    </cofactor>
    <text evidence="11">Binds 1 Mg(2+) ion per subunit.</text>
</comment>
<evidence type="ECO:0000256" key="7">
    <source>
        <dbReference type="ARBA" id="ARBA00022490"/>
    </source>
</evidence>
<dbReference type="GO" id="GO:0005737">
    <property type="term" value="C:cytoplasm"/>
    <property type="evidence" value="ECO:0007669"/>
    <property type="project" value="UniProtKB-SubCell"/>
</dbReference>
<proteinExistence type="inferred from homology"/>
<dbReference type="HAMAP" id="MF_01021">
    <property type="entry name" value="HisI"/>
    <property type="match status" value="1"/>
</dbReference>
<dbReference type="InterPro" id="IPR038019">
    <property type="entry name" value="PRib_AMP_CycHydrolase_sf"/>
</dbReference>
<dbReference type="GO" id="GO:0000287">
    <property type="term" value="F:magnesium ion binding"/>
    <property type="evidence" value="ECO:0007669"/>
    <property type="project" value="UniProtKB-UniRule"/>
</dbReference>
<comment type="similarity">
    <text evidence="11">Belongs to the PRA-CH family.</text>
</comment>
<evidence type="ECO:0000256" key="3">
    <source>
        <dbReference type="ARBA" id="ARBA00005169"/>
    </source>
</evidence>
<evidence type="ECO:0000313" key="14">
    <source>
        <dbReference type="Proteomes" id="UP000198615"/>
    </source>
</evidence>
<comment type="pathway">
    <text evidence="4">Amino-acid biosynthesis; L-histidine biosynthesis; L-histidine from 5-phospho-alpha-D-ribose 1-diphosphate: step 2/9.</text>
</comment>
<comment type="catalytic activity">
    <reaction evidence="1 11">
        <text>1-(5-phospho-beta-D-ribosyl)-5'-AMP + H2O = 1-(5-phospho-beta-D-ribosyl)-5-[(5-phospho-beta-D-ribosylamino)methylideneamino]imidazole-4-carboxamide</text>
        <dbReference type="Rhea" id="RHEA:20049"/>
        <dbReference type="ChEBI" id="CHEBI:15377"/>
        <dbReference type="ChEBI" id="CHEBI:58435"/>
        <dbReference type="ChEBI" id="CHEBI:59457"/>
        <dbReference type="EC" id="3.5.4.19"/>
    </reaction>
</comment>
<evidence type="ECO:0000313" key="13">
    <source>
        <dbReference type="EMBL" id="SDF98225.1"/>
    </source>
</evidence>
<evidence type="ECO:0000256" key="1">
    <source>
        <dbReference type="ARBA" id="ARBA00000024"/>
    </source>
</evidence>
<feature type="binding site" evidence="11">
    <location>
        <position position="109"/>
    </location>
    <ligand>
        <name>Zn(2+)</name>
        <dbReference type="ChEBI" id="CHEBI:29105"/>
        <note>ligand shared between dimeric partners</note>
    </ligand>
</feature>
<evidence type="ECO:0000256" key="5">
    <source>
        <dbReference type="ARBA" id="ARBA00007731"/>
    </source>
</evidence>
<evidence type="ECO:0000259" key="12">
    <source>
        <dbReference type="Pfam" id="PF01502"/>
    </source>
</evidence>
<comment type="pathway">
    <text evidence="3 11">Amino-acid biosynthesis; L-histidine biosynthesis; L-histidine from 5-phospho-alpha-D-ribose 1-diphosphate: step 3/9.</text>
</comment>
<keyword evidence="11" id="KW-0460">Magnesium</keyword>
<dbReference type="Gene3D" id="3.10.20.810">
    <property type="entry name" value="Phosphoribosyl-AMP cyclohydrolase"/>
    <property type="match status" value="1"/>
</dbReference>
<dbReference type="SUPFAM" id="SSF141734">
    <property type="entry name" value="HisI-like"/>
    <property type="match status" value="1"/>
</dbReference>
<dbReference type="GO" id="GO:0008270">
    <property type="term" value="F:zinc ion binding"/>
    <property type="evidence" value="ECO:0007669"/>
    <property type="project" value="UniProtKB-UniRule"/>
</dbReference>
<evidence type="ECO:0000256" key="10">
    <source>
        <dbReference type="ARBA" id="ARBA00023102"/>
    </source>
</evidence>
<comment type="cofactor">
    <cofactor evidence="11">
        <name>Zn(2+)</name>
        <dbReference type="ChEBI" id="CHEBI:29105"/>
    </cofactor>
    <text evidence="11">Binds 1 zinc ion per subunit.</text>
</comment>
<dbReference type="OrthoDB" id="9795769at2"/>
<dbReference type="InterPro" id="IPR026660">
    <property type="entry name" value="PRA-CH"/>
</dbReference>
<reference evidence="13 14" key="1">
    <citation type="submission" date="2016-10" db="EMBL/GenBank/DDBJ databases">
        <authorList>
            <person name="Varghese N."/>
            <person name="Submissions S."/>
        </authorList>
    </citation>
    <scope>NUCLEOTIDE SEQUENCE [LARGE SCALE GENOMIC DNA]</scope>
    <source>
        <strain evidence="13 14">DSM 18839</strain>
    </source>
</reference>
<feature type="binding site" evidence="11">
    <location>
        <position position="116"/>
    </location>
    <ligand>
        <name>Zn(2+)</name>
        <dbReference type="ChEBI" id="CHEBI:29105"/>
        <note>ligand shared between dimeric partners</note>
    </ligand>
</feature>
<accession>A0A8G2BKG5</accession>
<comment type="subunit">
    <text evidence="11">Homodimer.</text>
</comment>
<evidence type="ECO:0000256" key="11">
    <source>
        <dbReference type="HAMAP-Rule" id="MF_01021"/>
    </source>
</evidence>
<dbReference type="EC" id="3.5.4.19" evidence="11"/>
<dbReference type="GO" id="GO:0004636">
    <property type="term" value="F:phosphoribosyl-ATP diphosphatase activity"/>
    <property type="evidence" value="ECO:0007669"/>
    <property type="project" value="UniProtKB-EC"/>
</dbReference>
<dbReference type="AlphaFoldDB" id="A0A8G2BKG5"/>
<feature type="domain" description="Phosphoribosyl-AMP cyclohydrolase" evidence="12">
    <location>
        <begin position="44"/>
        <end position="118"/>
    </location>
</feature>
<comment type="similarity">
    <text evidence="5">In the C-terminal section; belongs to the PRA-PH family.</text>
</comment>
<dbReference type="UniPathway" id="UPA00031">
    <property type="reaction ID" value="UER00008"/>
</dbReference>
<dbReference type="FunFam" id="3.10.20.810:FF:000001">
    <property type="entry name" value="Histidine biosynthesis bifunctional protein HisIE"/>
    <property type="match status" value="1"/>
</dbReference>
<keyword evidence="11" id="KW-0862">Zinc</keyword>
<dbReference type="EMBL" id="FNBW01000008">
    <property type="protein sequence ID" value="SDF98225.1"/>
    <property type="molecule type" value="Genomic_DNA"/>
</dbReference>
<dbReference type="Proteomes" id="UP000198615">
    <property type="component" value="Unassembled WGS sequence"/>
</dbReference>
<sequence>MTVTFADRGDTKAIEEGSALAPKFGADGLIPAVAADAATGSVLMMAWMDATALSATIETGEAHYYSRSRAKMWRKGESSGHVQRVREVRLDCDQDTVLLLVEQVGPGACHVGYESCFYRRVVKTGDGVALEVTGDKAYDPHAVYGEP</sequence>
<comment type="subcellular location">
    <subcellularLocation>
        <location evidence="11">Cytoplasm</location>
    </subcellularLocation>
</comment>
<dbReference type="InterPro" id="IPR002496">
    <property type="entry name" value="PRib_AMP_CycHydrolase_dom"/>
</dbReference>
<keyword evidence="10 11" id="KW-0368">Histidine biosynthesis</keyword>
<dbReference type="GO" id="GO:0000105">
    <property type="term" value="P:L-histidine biosynthetic process"/>
    <property type="evidence" value="ECO:0007669"/>
    <property type="project" value="UniProtKB-UniRule"/>
</dbReference>
<evidence type="ECO:0000256" key="9">
    <source>
        <dbReference type="ARBA" id="ARBA00022801"/>
    </source>
</evidence>
<evidence type="ECO:0000256" key="6">
    <source>
        <dbReference type="ARBA" id="ARBA00008299"/>
    </source>
</evidence>
<dbReference type="RefSeq" id="WP_093151411.1">
    <property type="nucleotide sequence ID" value="NZ_FNBW01000008.1"/>
</dbReference>